<organism evidence="1 2">
    <name type="scientific">Rosa chinensis</name>
    <name type="common">China rose</name>
    <dbReference type="NCBI Taxonomy" id="74649"/>
    <lineage>
        <taxon>Eukaryota</taxon>
        <taxon>Viridiplantae</taxon>
        <taxon>Streptophyta</taxon>
        <taxon>Embryophyta</taxon>
        <taxon>Tracheophyta</taxon>
        <taxon>Spermatophyta</taxon>
        <taxon>Magnoliopsida</taxon>
        <taxon>eudicotyledons</taxon>
        <taxon>Gunneridae</taxon>
        <taxon>Pentapetalae</taxon>
        <taxon>rosids</taxon>
        <taxon>fabids</taxon>
        <taxon>Rosales</taxon>
        <taxon>Rosaceae</taxon>
        <taxon>Rosoideae</taxon>
        <taxon>Rosoideae incertae sedis</taxon>
        <taxon>Rosa</taxon>
    </lineage>
</organism>
<name>A0A2P6PW07_ROSCH</name>
<dbReference type="Gramene" id="PRQ26099">
    <property type="protein sequence ID" value="PRQ26099"/>
    <property type="gene ID" value="RchiOBHm_Chr6g0290891"/>
</dbReference>
<proteinExistence type="predicted"/>
<dbReference type="EMBL" id="PDCK01000044">
    <property type="protein sequence ID" value="PRQ26099.1"/>
    <property type="molecule type" value="Genomic_DNA"/>
</dbReference>
<dbReference type="Proteomes" id="UP000238479">
    <property type="component" value="Chromosome 6"/>
</dbReference>
<evidence type="ECO:0000313" key="2">
    <source>
        <dbReference type="Proteomes" id="UP000238479"/>
    </source>
</evidence>
<keyword evidence="2" id="KW-1185">Reference proteome</keyword>
<evidence type="ECO:0000313" key="1">
    <source>
        <dbReference type="EMBL" id="PRQ26099.1"/>
    </source>
</evidence>
<gene>
    <name evidence="1" type="ORF">RchiOBHm_Chr6g0290891</name>
</gene>
<dbReference type="AlphaFoldDB" id="A0A2P6PW07"/>
<protein>
    <submittedName>
        <fullName evidence="1">Uncharacterized protein</fullName>
    </submittedName>
</protein>
<reference evidence="1 2" key="1">
    <citation type="journal article" date="2018" name="Nat. Genet.">
        <title>The Rosa genome provides new insights in the design of modern roses.</title>
        <authorList>
            <person name="Bendahmane M."/>
        </authorList>
    </citation>
    <scope>NUCLEOTIDE SEQUENCE [LARGE SCALE GENOMIC DNA]</scope>
    <source>
        <strain evidence="2">cv. Old Blush</strain>
    </source>
</reference>
<accession>A0A2P6PW07</accession>
<sequence length="66" mass="7161">MLSAGGFDNDRSSDAVGASIRWIQHPSLASSWLDCAGRPTRSALNDFLSQDYHMQYLKPMGGSGQT</sequence>
<comment type="caution">
    <text evidence="1">The sequence shown here is derived from an EMBL/GenBank/DDBJ whole genome shotgun (WGS) entry which is preliminary data.</text>
</comment>